<dbReference type="Proteomes" id="UP001157502">
    <property type="component" value="Chromosome 4"/>
</dbReference>
<name>A0ACC2H9T8_DALPE</name>
<proteinExistence type="predicted"/>
<comment type="caution">
    <text evidence="1">The sequence shown here is derived from an EMBL/GenBank/DDBJ whole genome shotgun (WGS) entry which is preliminary data.</text>
</comment>
<organism evidence="1 2">
    <name type="scientific">Dallia pectoralis</name>
    <name type="common">Alaska blackfish</name>
    <dbReference type="NCBI Taxonomy" id="75939"/>
    <lineage>
        <taxon>Eukaryota</taxon>
        <taxon>Metazoa</taxon>
        <taxon>Chordata</taxon>
        <taxon>Craniata</taxon>
        <taxon>Vertebrata</taxon>
        <taxon>Euteleostomi</taxon>
        <taxon>Actinopterygii</taxon>
        <taxon>Neopterygii</taxon>
        <taxon>Teleostei</taxon>
        <taxon>Protacanthopterygii</taxon>
        <taxon>Esociformes</taxon>
        <taxon>Umbridae</taxon>
        <taxon>Dallia</taxon>
    </lineage>
</organism>
<evidence type="ECO:0000313" key="1">
    <source>
        <dbReference type="EMBL" id="KAJ8012748.1"/>
    </source>
</evidence>
<evidence type="ECO:0000313" key="2">
    <source>
        <dbReference type="Proteomes" id="UP001157502"/>
    </source>
</evidence>
<accession>A0ACC2H9T8</accession>
<reference evidence="1" key="1">
    <citation type="submission" date="2021-05" db="EMBL/GenBank/DDBJ databases">
        <authorList>
            <person name="Pan Q."/>
            <person name="Jouanno E."/>
            <person name="Zahm M."/>
            <person name="Klopp C."/>
            <person name="Cabau C."/>
            <person name="Louis A."/>
            <person name="Berthelot C."/>
            <person name="Parey E."/>
            <person name="Roest Crollius H."/>
            <person name="Montfort J."/>
            <person name="Robinson-Rechavi M."/>
            <person name="Bouchez O."/>
            <person name="Lampietro C."/>
            <person name="Lopez Roques C."/>
            <person name="Donnadieu C."/>
            <person name="Postlethwait J."/>
            <person name="Bobe J."/>
            <person name="Dillon D."/>
            <person name="Chandos A."/>
            <person name="von Hippel F."/>
            <person name="Guiguen Y."/>
        </authorList>
    </citation>
    <scope>NUCLEOTIDE SEQUENCE</scope>
    <source>
        <strain evidence="1">YG-Jan2019</strain>
    </source>
</reference>
<dbReference type="EMBL" id="CM055731">
    <property type="protein sequence ID" value="KAJ8012748.1"/>
    <property type="molecule type" value="Genomic_DNA"/>
</dbReference>
<gene>
    <name evidence="1" type="ORF">DPEC_G00046100</name>
</gene>
<protein>
    <submittedName>
        <fullName evidence="1">Uncharacterized protein</fullName>
    </submittedName>
</protein>
<sequence>MFGSGRRSRLPVPGVSTHAVLPPPRPVTPLSTGGDDGENMGSRRGVDPEESETERPRHSPHILQADPRTDLTDMVLWESPHWARALRVVAMGMGLADERKGWRIDEPSPDPLATVLAMWTSVDESGWMFCDSVGGGGGATYMGLAWGVSVWAGSTSA</sequence>
<keyword evidence="2" id="KW-1185">Reference proteome</keyword>